<sequence length="113" mass="12319">MFGVRPVGMALPPGITPNIWPKLHSHIITLDPDHQVSRSCSAGGRFRGPMNATRKPTPSERQKGRLARGTTARIWAHNRQRQALSNDTGDVRLGCSPARTSAGSRYDRAHLGA</sequence>
<keyword evidence="3" id="KW-1185">Reference proteome</keyword>
<dbReference type="AlphaFoldDB" id="A0AAD6TN64"/>
<dbReference type="EMBL" id="JARJCN010000116">
    <property type="protein sequence ID" value="KAJ7073368.1"/>
    <property type="molecule type" value="Genomic_DNA"/>
</dbReference>
<proteinExistence type="predicted"/>
<accession>A0AAD6TN64</accession>
<evidence type="ECO:0000313" key="2">
    <source>
        <dbReference type="EMBL" id="KAJ7073368.1"/>
    </source>
</evidence>
<protein>
    <submittedName>
        <fullName evidence="2">Uncharacterized protein</fullName>
    </submittedName>
</protein>
<organism evidence="2 3">
    <name type="scientific">Mycena belliarum</name>
    <dbReference type="NCBI Taxonomy" id="1033014"/>
    <lineage>
        <taxon>Eukaryota</taxon>
        <taxon>Fungi</taxon>
        <taxon>Dikarya</taxon>
        <taxon>Basidiomycota</taxon>
        <taxon>Agaricomycotina</taxon>
        <taxon>Agaricomycetes</taxon>
        <taxon>Agaricomycetidae</taxon>
        <taxon>Agaricales</taxon>
        <taxon>Marasmiineae</taxon>
        <taxon>Mycenaceae</taxon>
        <taxon>Mycena</taxon>
    </lineage>
</organism>
<dbReference type="Proteomes" id="UP001222325">
    <property type="component" value="Unassembled WGS sequence"/>
</dbReference>
<gene>
    <name evidence="2" type="ORF">B0H15DRAFT_806819</name>
</gene>
<evidence type="ECO:0000313" key="3">
    <source>
        <dbReference type="Proteomes" id="UP001222325"/>
    </source>
</evidence>
<reference evidence="2" key="1">
    <citation type="submission" date="2023-03" db="EMBL/GenBank/DDBJ databases">
        <title>Massive genome expansion in bonnet fungi (Mycena s.s.) driven by repeated elements and novel gene families across ecological guilds.</title>
        <authorList>
            <consortium name="Lawrence Berkeley National Laboratory"/>
            <person name="Harder C.B."/>
            <person name="Miyauchi S."/>
            <person name="Viragh M."/>
            <person name="Kuo A."/>
            <person name="Thoen E."/>
            <person name="Andreopoulos B."/>
            <person name="Lu D."/>
            <person name="Skrede I."/>
            <person name="Drula E."/>
            <person name="Henrissat B."/>
            <person name="Morin E."/>
            <person name="Kohler A."/>
            <person name="Barry K."/>
            <person name="LaButti K."/>
            <person name="Morin E."/>
            <person name="Salamov A."/>
            <person name="Lipzen A."/>
            <person name="Mereny Z."/>
            <person name="Hegedus B."/>
            <person name="Baldrian P."/>
            <person name="Stursova M."/>
            <person name="Weitz H."/>
            <person name="Taylor A."/>
            <person name="Grigoriev I.V."/>
            <person name="Nagy L.G."/>
            <person name="Martin F."/>
            <person name="Kauserud H."/>
        </authorList>
    </citation>
    <scope>NUCLEOTIDE SEQUENCE</scope>
    <source>
        <strain evidence="2">CBHHK173m</strain>
    </source>
</reference>
<evidence type="ECO:0000256" key="1">
    <source>
        <dbReference type="SAM" id="MobiDB-lite"/>
    </source>
</evidence>
<name>A0AAD6TN64_9AGAR</name>
<feature type="region of interest" description="Disordered" evidence="1">
    <location>
        <begin position="35"/>
        <end position="113"/>
    </location>
</feature>
<comment type="caution">
    <text evidence="2">The sequence shown here is derived from an EMBL/GenBank/DDBJ whole genome shotgun (WGS) entry which is preliminary data.</text>
</comment>